<dbReference type="AlphaFoldDB" id="A0A1B6IJJ2"/>
<evidence type="ECO:0000313" key="2">
    <source>
        <dbReference type="EMBL" id="JAS87091.1"/>
    </source>
</evidence>
<gene>
    <name evidence="2" type="ORF">g.8964</name>
</gene>
<protein>
    <submittedName>
        <fullName evidence="2">Uncharacterized protein</fullName>
    </submittedName>
</protein>
<reference evidence="2" key="1">
    <citation type="submission" date="2015-11" db="EMBL/GenBank/DDBJ databases">
        <title>De novo transcriptome assembly of four potential Pierce s Disease insect vectors from Arizona vineyards.</title>
        <authorList>
            <person name="Tassone E.E."/>
        </authorList>
    </citation>
    <scope>NUCLEOTIDE SEQUENCE</scope>
</reference>
<accession>A0A1B6IJJ2</accession>
<proteinExistence type="predicted"/>
<name>A0A1B6IJJ2_9HEMI</name>
<sequence>MEKEEAEIAEEEEWKKNYVPDEADNFWVNLYKKIKSNAKSLWHDIKTFKKLEEVKAKIVDRYKKRVEEKKEKNKGQPQNENKIQEKEQMDASNDRQLFYPEEVPEEEVEEENSVSYSDESSKKSENAHSKDKPESEESIIKFSDERPKQEKK</sequence>
<feature type="non-terminal residue" evidence="2">
    <location>
        <position position="152"/>
    </location>
</feature>
<feature type="compositionally biased region" description="Basic and acidic residues" evidence="1">
    <location>
        <begin position="82"/>
        <end position="93"/>
    </location>
</feature>
<feature type="region of interest" description="Disordered" evidence="1">
    <location>
        <begin position="65"/>
        <end position="152"/>
    </location>
</feature>
<feature type="compositionally biased region" description="Acidic residues" evidence="1">
    <location>
        <begin position="102"/>
        <end position="112"/>
    </location>
</feature>
<feature type="compositionally biased region" description="Basic and acidic residues" evidence="1">
    <location>
        <begin position="65"/>
        <end position="74"/>
    </location>
</feature>
<dbReference type="EMBL" id="GECU01020615">
    <property type="protein sequence ID" value="JAS87091.1"/>
    <property type="molecule type" value="Transcribed_RNA"/>
</dbReference>
<evidence type="ECO:0000256" key="1">
    <source>
        <dbReference type="SAM" id="MobiDB-lite"/>
    </source>
</evidence>
<feature type="compositionally biased region" description="Basic and acidic residues" evidence="1">
    <location>
        <begin position="119"/>
        <end position="152"/>
    </location>
</feature>
<organism evidence="2">
    <name type="scientific">Homalodisca liturata</name>
    <dbReference type="NCBI Taxonomy" id="320908"/>
    <lineage>
        <taxon>Eukaryota</taxon>
        <taxon>Metazoa</taxon>
        <taxon>Ecdysozoa</taxon>
        <taxon>Arthropoda</taxon>
        <taxon>Hexapoda</taxon>
        <taxon>Insecta</taxon>
        <taxon>Pterygota</taxon>
        <taxon>Neoptera</taxon>
        <taxon>Paraneoptera</taxon>
        <taxon>Hemiptera</taxon>
        <taxon>Auchenorrhyncha</taxon>
        <taxon>Membracoidea</taxon>
        <taxon>Cicadellidae</taxon>
        <taxon>Cicadellinae</taxon>
        <taxon>Proconiini</taxon>
        <taxon>Homalodisca</taxon>
    </lineage>
</organism>